<keyword evidence="3" id="KW-1185">Reference proteome</keyword>
<evidence type="ECO:0000313" key="3">
    <source>
        <dbReference type="Proteomes" id="UP000576821"/>
    </source>
</evidence>
<comment type="caution">
    <text evidence="2">The sequence shown here is derived from an EMBL/GenBank/DDBJ whole genome shotgun (WGS) entry which is preliminary data.</text>
</comment>
<dbReference type="SUPFAM" id="SSF48576">
    <property type="entry name" value="Terpenoid synthases"/>
    <property type="match status" value="1"/>
</dbReference>
<dbReference type="AlphaFoldDB" id="A0A846M1E4"/>
<dbReference type="Gene3D" id="1.10.600.10">
    <property type="entry name" value="Farnesyl Diphosphate Synthase"/>
    <property type="match status" value="1"/>
</dbReference>
<dbReference type="InterPro" id="IPR002060">
    <property type="entry name" value="Squ/phyt_synthse"/>
</dbReference>
<dbReference type="SFLD" id="SFLDG01018">
    <property type="entry name" value="Squalene/Phytoene_Synthase_Lik"/>
    <property type="match status" value="1"/>
</dbReference>
<dbReference type="GO" id="GO:0004311">
    <property type="term" value="F:geranylgeranyl diphosphate synthase activity"/>
    <property type="evidence" value="ECO:0007669"/>
    <property type="project" value="InterPro"/>
</dbReference>
<keyword evidence="1 2" id="KW-0808">Transferase</keyword>
<accession>A0A846M1E4</accession>
<evidence type="ECO:0000256" key="1">
    <source>
        <dbReference type="ARBA" id="ARBA00022679"/>
    </source>
</evidence>
<dbReference type="EMBL" id="JAASQR010000001">
    <property type="protein sequence ID" value="NIJ15752.1"/>
    <property type="molecule type" value="Genomic_DNA"/>
</dbReference>
<dbReference type="InterPro" id="IPR008949">
    <property type="entry name" value="Isoprenoid_synthase_dom_sf"/>
</dbReference>
<evidence type="ECO:0000313" key="2">
    <source>
        <dbReference type="EMBL" id="NIJ15752.1"/>
    </source>
</evidence>
<dbReference type="InterPro" id="IPR033904">
    <property type="entry name" value="Trans_IPPS_HH"/>
</dbReference>
<name>A0A846M1E4_9SPHN</name>
<dbReference type="SFLD" id="SFLDG01212">
    <property type="entry name" value="Phytoene_synthase_like"/>
    <property type="match status" value="1"/>
</dbReference>
<proteinExistence type="predicted"/>
<dbReference type="InterPro" id="IPR019845">
    <property type="entry name" value="Squalene/phytoene_synthase_CS"/>
</dbReference>
<gene>
    <name evidence="2" type="ORF">FHS54_000701</name>
</gene>
<reference evidence="2 3" key="1">
    <citation type="submission" date="2020-03" db="EMBL/GenBank/DDBJ databases">
        <title>Genomic Encyclopedia of Type Strains, Phase IV (KMG-IV): sequencing the most valuable type-strain genomes for metagenomic binning, comparative biology and taxonomic classification.</title>
        <authorList>
            <person name="Goeker M."/>
        </authorList>
    </citation>
    <scope>NUCLEOTIDE SEQUENCE [LARGE SCALE GENOMIC DNA]</scope>
    <source>
        <strain evidence="2 3">DSM 21299</strain>
    </source>
</reference>
<sequence length="321" mass="35251">MTDSHSPYALDRAALVAFARDSIARGSKSFALASKLFDRQTRERAWLLYGWCRKCDDIADGQDHGGLMQGVTDGQARLSSMRVLTDAALRGDPTGDPAFDGFGLVMRECAIPARYAHDLIEGFALDAQDWRPRSEADMLRYCYHVAGAVGCMMAVLMGVDPQDDATLDRACDLGLAFQLANIARDISEDEAAGRCYLPVEWLVEMDIPPGEHMKPWARPQLTILARRLARMAADYEASARHGTGALPPRAAWAVLAAAGIYGGIAREVARRGEHAWDHRVITAKSAKVGWVLRAASQVAGRSLRWPATSPRPAHLWTRPRE</sequence>
<dbReference type="SFLD" id="SFLDS00005">
    <property type="entry name" value="Isoprenoid_Synthase_Type_I"/>
    <property type="match status" value="1"/>
</dbReference>
<dbReference type="PANTHER" id="PTHR31480">
    <property type="entry name" value="BIFUNCTIONAL LYCOPENE CYCLASE/PHYTOENE SYNTHASE"/>
    <property type="match status" value="1"/>
</dbReference>
<dbReference type="EC" id="2.5.1.32" evidence="2"/>
<dbReference type="GO" id="GO:0016117">
    <property type="term" value="P:carotenoid biosynthetic process"/>
    <property type="evidence" value="ECO:0007669"/>
    <property type="project" value="UniProtKB-ARBA"/>
</dbReference>
<dbReference type="Proteomes" id="UP000576821">
    <property type="component" value="Unassembled WGS sequence"/>
</dbReference>
<dbReference type="Pfam" id="PF00494">
    <property type="entry name" value="SQS_PSY"/>
    <property type="match status" value="1"/>
</dbReference>
<dbReference type="CDD" id="cd00683">
    <property type="entry name" value="Trans_IPPS_HH"/>
    <property type="match status" value="1"/>
</dbReference>
<dbReference type="PROSITE" id="PS01045">
    <property type="entry name" value="SQUALEN_PHYTOEN_SYN_2"/>
    <property type="match status" value="1"/>
</dbReference>
<dbReference type="GO" id="GO:0051996">
    <property type="term" value="F:squalene synthase [NAD(P)H] activity"/>
    <property type="evidence" value="ECO:0007669"/>
    <property type="project" value="InterPro"/>
</dbReference>
<protein>
    <submittedName>
        <fullName evidence="2">Phytoene synthase</fullName>
        <ecNumber evidence="2">2.5.1.32</ecNumber>
    </submittedName>
</protein>
<dbReference type="InterPro" id="IPR044843">
    <property type="entry name" value="Trans_IPPS_bact-type"/>
</dbReference>
<organism evidence="2 3">
    <name type="scientific">Sphingobium vermicomposti</name>
    <dbReference type="NCBI Taxonomy" id="529005"/>
    <lineage>
        <taxon>Bacteria</taxon>
        <taxon>Pseudomonadati</taxon>
        <taxon>Pseudomonadota</taxon>
        <taxon>Alphaproteobacteria</taxon>
        <taxon>Sphingomonadales</taxon>
        <taxon>Sphingomonadaceae</taxon>
        <taxon>Sphingobium</taxon>
    </lineage>
</organism>
<dbReference type="PROSITE" id="PS01044">
    <property type="entry name" value="SQUALEN_PHYTOEN_SYN_1"/>
    <property type="match status" value="1"/>
</dbReference>